<dbReference type="EMBL" id="MCGR01000035">
    <property type="protein sequence ID" value="ORY76217.1"/>
    <property type="molecule type" value="Genomic_DNA"/>
</dbReference>
<dbReference type="AlphaFoldDB" id="A0A1Y2EXJ3"/>
<organism evidence="1 2">
    <name type="scientific">Leucosporidium creatinivorum</name>
    <dbReference type="NCBI Taxonomy" id="106004"/>
    <lineage>
        <taxon>Eukaryota</taxon>
        <taxon>Fungi</taxon>
        <taxon>Dikarya</taxon>
        <taxon>Basidiomycota</taxon>
        <taxon>Pucciniomycotina</taxon>
        <taxon>Microbotryomycetes</taxon>
        <taxon>Leucosporidiales</taxon>
        <taxon>Leucosporidium</taxon>
    </lineage>
</organism>
<protein>
    <submittedName>
        <fullName evidence="1">Uncharacterized protein</fullName>
    </submittedName>
</protein>
<accession>A0A1Y2EXJ3</accession>
<reference evidence="1 2" key="1">
    <citation type="submission" date="2016-07" db="EMBL/GenBank/DDBJ databases">
        <title>Pervasive Adenine N6-methylation of Active Genes in Fungi.</title>
        <authorList>
            <consortium name="DOE Joint Genome Institute"/>
            <person name="Mondo S.J."/>
            <person name="Dannebaum R.O."/>
            <person name="Kuo R.C."/>
            <person name="Labutti K."/>
            <person name="Haridas S."/>
            <person name="Kuo A."/>
            <person name="Salamov A."/>
            <person name="Ahrendt S.R."/>
            <person name="Lipzen A."/>
            <person name="Sullivan W."/>
            <person name="Andreopoulos W.B."/>
            <person name="Clum A."/>
            <person name="Lindquist E."/>
            <person name="Daum C."/>
            <person name="Ramamoorthy G.K."/>
            <person name="Gryganskyi A."/>
            <person name="Culley D."/>
            <person name="Magnuson J.K."/>
            <person name="James T.Y."/>
            <person name="O'Malley M.A."/>
            <person name="Stajich J.E."/>
            <person name="Spatafora J.W."/>
            <person name="Visel A."/>
            <person name="Grigoriev I.V."/>
        </authorList>
    </citation>
    <scope>NUCLEOTIDE SEQUENCE [LARGE SCALE GENOMIC DNA]</scope>
    <source>
        <strain evidence="1 2">62-1032</strain>
    </source>
</reference>
<sequence length="211" mass="23142">MAGEQGANGRSREGDERKAIVFAFGGGTRELAQEFNRHHLYLTKSIIAVSLWASGRRLTLKTGSLARPAPLCRAFGLRPHRRLALVDISWILAASLVALTSSRSLESVAALSSACTRLLHSAKNFARRISSSLIKDSPVLAISQIELVFDFPPSVPLFITPNFQTLISPRRREPSRHPFLVTFPSRPLSPSRLLTLTSGTVPTRFYPAAVL</sequence>
<name>A0A1Y2EXJ3_9BASI</name>
<proteinExistence type="predicted"/>
<evidence type="ECO:0000313" key="2">
    <source>
        <dbReference type="Proteomes" id="UP000193467"/>
    </source>
</evidence>
<evidence type="ECO:0000313" key="1">
    <source>
        <dbReference type="EMBL" id="ORY76217.1"/>
    </source>
</evidence>
<dbReference type="Proteomes" id="UP000193467">
    <property type="component" value="Unassembled WGS sequence"/>
</dbReference>
<dbReference type="InParanoid" id="A0A1Y2EXJ3"/>
<comment type="caution">
    <text evidence="1">The sequence shown here is derived from an EMBL/GenBank/DDBJ whole genome shotgun (WGS) entry which is preliminary data.</text>
</comment>
<keyword evidence="2" id="KW-1185">Reference proteome</keyword>
<gene>
    <name evidence="1" type="ORF">BCR35DRAFT_325685</name>
</gene>